<dbReference type="PANTHER" id="PTHR43619:SF2">
    <property type="entry name" value="S-ADENOSYL-L-METHIONINE-DEPENDENT METHYLTRANSFERASES SUPERFAMILY PROTEIN"/>
    <property type="match status" value="1"/>
</dbReference>
<evidence type="ECO:0000256" key="2">
    <source>
        <dbReference type="ARBA" id="ARBA00022679"/>
    </source>
</evidence>
<protein>
    <submittedName>
        <fullName evidence="4">G2249 protein</fullName>
    </submittedName>
</protein>
<dbReference type="Pfam" id="PF04072">
    <property type="entry name" value="LCM"/>
    <property type="match status" value="1"/>
</dbReference>
<evidence type="ECO:0000256" key="1">
    <source>
        <dbReference type="ARBA" id="ARBA00022603"/>
    </source>
</evidence>
<dbReference type="InterPro" id="IPR007213">
    <property type="entry name" value="Ppm1/Ppm2/Tcmp"/>
</dbReference>
<keyword evidence="5" id="KW-1185">Reference proteome</keyword>
<organism evidence="4 5">
    <name type="scientific">Coccomyxa viridis</name>
    <dbReference type="NCBI Taxonomy" id="1274662"/>
    <lineage>
        <taxon>Eukaryota</taxon>
        <taxon>Viridiplantae</taxon>
        <taxon>Chlorophyta</taxon>
        <taxon>core chlorophytes</taxon>
        <taxon>Trebouxiophyceae</taxon>
        <taxon>Trebouxiophyceae incertae sedis</taxon>
        <taxon>Coccomyxaceae</taxon>
        <taxon>Coccomyxa</taxon>
    </lineage>
</organism>
<feature type="region of interest" description="Disordered" evidence="3">
    <location>
        <begin position="245"/>
        <end position="265"/>
    </location>
</feature>
<evidence type="ECO:0000256" key="3">
    <source>
        <dbReference type="SAM" id="MobiDB-lite"/>
    </source>
</evidence>
<dbReference type="SUPFAM" id="SSF53335">
    <property type="entry name" value="S-adenosyl-L-methionine-dependent methyltransferases"/>
    <property type="match status" value="1"/>
</dbReference>
<name>A0ABP1FJX5_9CHLO</name>
<keyword evidence="1" id="KW-0489">Methyltransferase</keyword>
<dbReference type="PANTHER" id="PTHR43619">
    <property type="entry name" value="S-ADENOSYL-L-METHIONINE-DEPENDENT METHYLTRANSFERASE YKTD-RELATED"/>
    <property type="match status" value="1"/>
</dbReference>
<dbReference type="EMBL" id="CAXHTA020000003">
    <property type="protein sequence ID" value="CAL5220268.1"/>
    <property type="molecule type" value="Genomic_DNA"/>
</dbReference>
<accession>A0ABP1FJX5</accession>
<evidence type="ECO:0000313" key="4">
    <source>
        <dbReference type="EMBL" id="CAL5220268.1"/>
    </source>
</evidence>
<comment type="caution">
    <text evidence="4">The sequence shown here is derived from an EMBL/GenBank/DDBJ whole genome shotgun (WGS) entry which is preliminary data.</text>
</comment>
<keyword evidence="2" id="KW-0808">Transferase</keyword>
<gene>
    <name evidence="4" type="primary">g2249</name>
    <name evidence="4" type="ORF">VP750_LOCUS1927</name>
</gene>
<sequence length="307" mass="33504">MARTLCITSLPTHRRSQVIVCSARQDILSAAHYLACKRARHYKSSQPLYVDPYASALCNEQEVEPPLPGNAEEDDFDNLATALLDTRLLEAVQLINMDLEQETRQVILLGCGLDTRPHRLPWPEGTVIFDVAPADAHAVAAAALKAADAHVPRACLLRRVVADYAARPSFQPALAAGGLRGDRLSVWALQGLPAMGLEREGMRSILMEVAELAAYSSVVVGELPRMTRSEAEDLLGEAGMLGMLQPESLSSSSSPDASRGGDARREDEQRWLFLARCQQRSSAERDIYSSHVAAMEEAGEDFFGNFS</sequence>
<evidence type="ECO:0000313" key="5">
    <source>
        <dbReference type="Proteomes" id="UP001497392"/>
    </source>
</evidence>
<dbReference type="InterPro" id="IPR029063">
    <property type="entry name" value="SAM-dependent_MTases_sf"/>
</dbReference>
<proteinExistence type="predicted"/>
<dbReference type="Proteomes" id="UP001497392">
    <property type="component" value="Unassembled WGS sequence"/>
</dbReference>
<reference evidence="4 5" key="1">
    <citation type="submission" date="2024-06" db="EMBL/GenBank/DDBJ databases">
        <authorList>
            <person name="Kraege A."/>
            <person name="Thomma B."/>
        </authorList>
    </citation>
    <scope>NUCLEOTIDE SEQUENCE [LARGE SCALE GENOMIC DNA]</scope>
</reference>
<dbReference type="Gene3D" id="3.40.50.150">
    <property type="entry name" value="Vaccinia Virus protein VP39"/>
    <property type="match status" value="1"/>
</dbReference>